<dbReference type="Pfam" id="PF01966">
    <property type="entry name" value="HD"/>
    <property type="match status" value="1"/>
</dbReference>
<comment type="caution">
    <text evidence="2">The sequence shown here is derived from an EMBL/GenBank/DDBJ whole genome shotgun (WGS) entry which is preliminary data.</text>
</comment>
<reference evidence="3" key="1">
    <citation type="journal article" date="2019" name="Int. J. Syst. Evol. Microbiol.">
        <title>The Global Catalogue of Microorganisms (GCM) 10K type strain sequencing project: providing services to taxonomists for standard genome sequencing and annotation.</title>
        <authorList>
            <consortium name="The Broad Institute Genomics Platform"/>
            <consortium name="The Broad Institute Genome Sequencing Center for Infectious Disease"/>
            <person name="Wu L."/>
            <person name="Ma J."/>
        </authorList>
    </citation>
    <scope>NUCLEOTIDE SEQUENCE [LARGE SCALE GENOMIC DNA]</scope>
    <source>
        <strain evidence="3">JCM 31921</strain>
    </source>
</reference>
<keyword evidence="3" id="KW-1185">Reference proteome</keyword>
<dbReference type="CDD" id="cd00077">
    <property type="entry name" value="HDc"/>
    <property type="match status" value="1"/>
</dbReference>
<dbReference type="RefSeq" id="WP_344828522.1">
    <property type="nucleotide sequence ID" value="NZ_BAABEZ010000024.1"/>
</dbReference>
<dbReference type="SUPFAM" id="SSF109604">
    <property type="entry name" value="HD-domain/PDEase-like"/>
    <property type="match status" value="1"/>
</dbReference>
<dbReference type="Proteomes" id="UP001501410">
    <property type="component" value="Unassembled WGS sequence"/>
</dbReference>
<dbReference type="Pfam" id="PF19276">
    <property type="entry name" value="HD_assoc_2"/>
    <property type="match status" value="1"/>
</dbReference>
<organism evidence="2 3">
    <name type="scientific">Rurimicrobium arvi</name>
    <dbReference type="NCBI Taxonomy" id="2049916"/>
    <lineage>
        <taxon>Bacteria</taxon>
        <taxon>Pseudomonadati</taxon>
        <taxon>Bacteroidota</taxon>
        <taxon>Chitinophagia</taxon>
        <taxon>Chitinophagales</taxon>
        <taxon>Chitinophagaceae</taxon>
        <taxon>Rurimicrobium</taxon>
    </lineage>
</organism>
<dbReference type="EMBL" id="BAABEZ010000024">
    <property type="protein sequence ID" value="GAA4458912.1"/>
    <property type="molecule type" value="Genomic_DNA"/>
</dbReference>
<protein>
    <submittedName>
        <fullName evidence="2">HD domain-containing protein</fullName>
    </submittedName>
</protein>
<proteinExistence type="predicted"/>
<name>A0ABP8N2L1_9BACT</name>
<sequence>MSKIINDPVHGFLSFPEKEVLTIVNHPWFQRLRNIMQMGVAHFVYPGAVHTRFLHSLGACHLMGKALEELQEKGFGITTQDSTDARLAILLHDIGHGPFSHALEHSLLEGIGHEQVSSVIIDRINQQHNGMLDGAMKIFGSQHPKRFLHQLVSSQLDVDRLDYLSRDSFYSGVSEGVIGYDRILKMLTIRNNELAVEEKGIYSVEKFIIARHIMYWQVYLHKTVLGAELLLVNILRRAKELSMRGVQLPATPALSYFLNNTISLEQLKQDPGVIDRFCRLDDSDIVTAIKTWMDAEDPVLARLCYMHRNRSLYKVVLDHEREDELYDQKLAVARREIGCTEEELHYFVFRGTTSNSTYNAVDSRIMIAMKDGSLRNIAEMKDSLVNEHIAHKVTKRYLCFWQPKS</sequence>
<accession>A0ABP8N2L1</accession>
<feature type="domain" description="HD" evidence="1">
    <location>
        <begin position="52"/>
        <end position="164"/>
    </location>
</feature>
<evidence type="ECO:0000313" key="2">
    <source>
        <dbReference type="EMBL" id="GAA4458912.1"/>
    </source>
</evidence>
<dbReference type="InterPro" id="IPR045509">
    <property type="entry name" value="HD_assoc_2"/>
</dbReference>
<dbReference type="SMART" id="SM00471">
    <property type="entry name" value="HDc"/>
    <property type="match status" value="1"/>
</dbReference>
<dbReference type="InterPro" id="IPR050135">
    <property type="entry name" value="dGTPase-like"/>
</dbReference>
<dbReference type="InterPro" id="IPR003607">
    <property type="entry name" value="HD/PDEase_dom"/>
</dbReference>
<evidence type="ECO:0000259" key="1">
    <source>
        <dbReference type="PROSITE" id="PS51831"/>
    </source>
</evidence>
<dbReference type="InterPro" id="IPR006674">
    <property type="entry name" value="HD_domain"/>
</dbReference>
<dbReference type="PROSITE" id="PS51831">
    <property type="entry name" value="HD"/>
    <property type="match status" value="1"/>
</dbReference>
<evidence type="ECO:0000313" key="3">
    <source>
        <dbReference type="Proteomes" id="UP001501410"/>
    </source>
</evidence>
<gene>
    <name evidence="2" type="ORF">GCM10023092_27980</name>
</gene>
<dbReference type="Gene3D" id="1.10.3210.10">
    <property type="entry name" value="Hypothetical protein af1432"/>
    <property type="match status" value="1"/>
</dbReference>
<dbReference type="PANTHER" id="PTHR11373:SF4">
    <property type="entry name" value="DEOXYNUCLEOSIDE TRIPHOSPHATE TRIPHOSPHOHYDROLASE SAMHD1"/>
    <property type="match status" value="1"/>
</dbReference>
<dbReference type="PANTHER" id="PTHR11373">
    <property type="entry name" value="DEOXYNUCLEOSIDE TRIPHOSPHATE TRIPHOSPHOHYDROLASE"/>
    <property type="match status" value="1"/>
</dbReference>